<dbReference type="GO" id="GO:0046785">
    <property type="term" value="P:microtubule polymerization"/>
    <property type="evidence" value="ECO:0007669"/>
    <property type="project" value="InterPro"/>
</dbReference>
<dbReference type="GO" id="GO:0030951">
    <property type="term" value="P:establishment or maintenance of microtubule cytoskeleton polarity"/>
    <property type="evidence" value="ECO:0007669"/>
    <property type="project" value="InterPro"/>
</dbReference>
<dbReference type="Gene3D" id="1.25.10.10">
    <property type="entry name" value="Leucine-rich Repeat Variant"/>
    <property type="match status" value="1"/>
</dbReference>
<comment type="caution">
    <text evidence="2">The sequence shown here is derived from an EMBL/GenBank/DDBJ whole genome shotgun (WGS) entry which is preliminary data.</text>
</comment>
<dbReference type="InterPro" id="IPR012334">
    <property type="entry name" value="Pectin_lyas_fold"/>
</dbReference>
<protein>
    <submittedName>
        <fullName evidence="2">Uncharacterized protein</fullName>
    </submittedName>
</protein>
<dbReference type="STRING" id="542762.A0A4S4F1Q1"/>
<feature type="region of interest" description="Disordered" evidence="1">
    <location>
        <begin position="470"/>
        <end position="496"/>
    </location>
</feature>
<accession>A0A4S4F1Q1</accession>
<gene>
    <name evidence="2" type="ORF">TEA_006463</name>
</gene>
<dbReference type="SUPFAM" id="SSF51126">
    <property type="entry name" value="Pectin lyase-like"/>
    <property type="match status" value="1"/>
</dbReference>
<name>A0A4S4F1Q1_CAMSN</name>
<dbReference type="Gene3D" id="2.160.20.10">
    <property type="entry name" value="Single-stranded right-handed beta-helix, Pectin lyase-like"/>
    <property type="match status" value="1"/>
</dbReference>
<proteinExistence type="predicted"/>
<evidence type="ECO:0000313" key="3">
    <source>
        <dbReference type="Proteomes" id="UP000306102"/>
    </source>
</evidence>
<dbReference type="InterPro" id="IPR045110">
    <property type="entry name" value="XMAP215"/>
</dbReference>
<reference evidence="2 3" key="1">
    <citation type="journal article" date="2018" name="Proc. Natl. Acad. Sci. U.S.A.">
        <title>Draft genome sequence of Camellia sinensis var. sinensis provides insights into the evolution of the tea genome and tea quality.</title>
        <authorList>
            <person name="Wei C."/>
            <person name="Yang H."/>
            <person name="Wang S."/>
            <person name="Zhao J."/>
            <person name="Liu C."/>
            <person name="Gao L."/>
            <person name="Xia E."/>
            <person name="Lu Y."/>
            <person name="Tai Y."/>
            <person name="She G."/>
            <person name="Sun J."/>
            <person name="Cao H."/>
            <person name="Tong W."/>
            <person name="Gao Q."/>
            <person name="Li Y."/>
            <person name="Deng W."/>
            <person name="Jiang X."/>
            <person name="Wang W."/>
            <person name="Chen Q."/>
            <person name="Zhang S."/>
            <person name="Li H."/>
            <person name="Wu J."/>
            <person name="Wang P."/>
            <person name="Li P."/>
            <person name="Shi C."/>
            <person name="Zheng F."/>
            <person name="Jian J."/>
            <person name="Huang B."/>
            <person name="Shan D."/>
            <person name="Shi M."/>
            <person name="Fang C."/>
            <person name="Yue Y."/>
            <person name="Li F."/>
            <person name="Li D."/>
            <person name="Wei S."/>
            <person name="Han B."/>
            <person name="Jiang C."/>
            <person name="Yin Y."/>
            <person name="Xia T."/>
            <person name="Zhang Z."/>
            <person name="Bennetzen J.L."/>
            <person name="Zhao S."/>
            <person name="Wan X."/>
        </authorList>
    </citation>
    <scope>NUCLEOTIDE SEQUENCE [LARGE SCALE GENOMIC DNA]</scope>
    <source>
        <strain evidence="3">cv. Shuchazao</strain>
        <tissue evidence="2">Leaf</tissue>
    </source>
</reference>
<organism evidence="2 3">
    <name type="scientific">Camellia sinensis var. sinensis</name>
    <name type="common">China tea</name>
    <dbReference type="NCBI Taxonomy" id="542762"/>
    <lineage>
        <taxon>Eukaryota</taxon>
        <taxon>Viridiplantae</taxon>
        <taxon>Streptophyta</taxon>
        <taxon>Embryophyta</taxon>
        <taxon>Tracheophyta</taxon>
        <taxon>Spermatophyta</taxon>
        <taxon>Magnoliopsida</taxon>
        <taxon>eudicotyledons</taxon>
        <taxon>Gunneridae</taxon>
        <taxon>Pentapetalae</taxon>
        <taxon>asterids</taxon>
        <taxon>Ericales</taxon>
        <taxon>Theaceae</taxon>
        <taxon>Camellia</taxon>
    </lineage>
</organism>
<feature type="region of interest" description="Disordered" evidence="1">
    <location>
        <begin position="262"/>
        <end position="301"/>
    </location>
</feature>
<dbReference type="GO" id="GO:0061863">
    <property type="term" value="F:microtubule plus end polymerase"/>
    <property type="evidence" value="ECO:0007669"/>
    <property type="project" value="InterPro"/>
</dbReference>
<evidence type="ECO:0000256" key="1">
    <source>
        <dbReference type="SAM" id="MobiDB-lite"/>
    </source>
</evidence>
<dbReference type="InterPro" id="IPR011989">
    <property type="entry name" value="ARM-like"/>
</dbReference>
<dbReference type="Proteomes" id="UP000306102">
    <property type="component" value="Unassembled WGS sequence"/>
</dbReference>
<dbReference type="PANTHER" id="PTHR12609">
    <property type="entry name" value="MICROTUBULE ASSOCIATED PROTEIN XMAP215"/>
    <property type="match status" value="1"/>
</dbReference>
<dbReference type="EMBL" id="SDRB02000340">
    <property type="protein sequence ID" value="THG23371.1"/>
    <property type="molecule type" value="Genomic_DNA"/>
</dbReference>
<keyword evidence="3" id="KW-1185">Reference proteome</keyword>
<sequence length="496" mass="55628">MDRYTGGSEIHSRIIRFPIRIGLNPIHGAIQFRYSRAISISNLQRQHRLHRLDFSDFDFDFDFEAPPPPPSAPARYRFLCLSQALPPVSLDLVIEIEIVTKNYEIEIDRSVIPIKPKSKHIWIDHCSLCDYDDGLIDITRESTDITISRYGKVFKSHLFGSPTIVSTDAEVESMICGREVNPDLVQVEKAKAILMEHEVAILEVLAKLADVSDGDDSPKQFQYHDSQKELQRIGRGMATQKDLTVTFGLKASAYPNTDLDRSAGVQVASSATTSKRRRNDLNDNDYDAAERPSGSPGIDDQEDLLHLNSKRLRVVMVLRDVESRRLENMNGLVLCLKMNGFVLCRRMQSSSFHIKYKRFSSLTLQEVPDITTALMDAKLGTEGRKDLFDWLSRQLSGLSNFPNADKSADVRKAAEVCIGEIFRVCGPDAVTKNLKDIQGPALAIVLERLKHSGAFQETFEVAKTISMGPSLKSGSKVRKSGSKVHEPDEHPPQYIS</sequence>
<evidence type="ECO:0000313" key="2">
    <source>
        <dbReference type="EMBL" id="THG23371.1"/>
    </source>
</evidence>
<feature type="compositionally biased region" description="Basic and acidic residues" evidence="1">
    <location>
        <begin position="483"/>
        <end position="496"/>
    </location>
</feature>
<dbReference type="GO" id="GO:0051010">
    <property type="term" value="F:microtubule plus-end binding"/>
    <property type="evidence" value="ECO:0007669"/>
    <property type="project" value="InterPro"/>
</dbReference>
<dbReference type="AlphaFoldDB" id="A0A4S4F1Q1"/>
<dbReference type="GO" id="GO:0007051">
    <property type="term" value="P:spindle organization"/>
    <property type="evidence" value="ECO:0007669"/>
    <property type="project" value="InterPro"/>
</dbReference>
<dbReference type="InterPro" id="IPR011050">
    <property type="entry name" value="Pectin_lyase_fold/virulence"/>
</dbReference>